<evidence type="ECO:0000256" key="5">
    <source>
        <dbReference type="ARBA" id="ARBA00022692"/>
    </source>
</evidence>
<dbReference type="EMBL" id="JAWSTH010000027">
    <property type="protein sequence ID" value="MDW5595074.1"/>
    <property type="molecule type" value="Genomic_DNA"/>
</dbReference>
<keyword evidence="10" id="KW-1185">Reference proteome</keyword>
<reference evidence="10" key="1">
    <citation type="submission" date="2023-07" db="EMBL/GenBank/DDBJ databases">
        <title>Conexibacter stalactiti sp. nov., isolated from stalactites in a lava cave and emended description of the genus Conexibacter.</title>
        <authorList>
            <person name="Lee S.D."/>
        </authorList>
    </citation>
    <scope>NUCLEOTIDE SEQUENCE [LARGE SCALE GENOMIC DNA]</scope>
    <source>
        <strain evidence="10">KCTC 39840</strain>
    </source>
</reference>
<feature type="transmembrane region" description="Helical" evidence="8">
    <location>
        <begin position="294"/>
        <end position="314"/>
    </location>
</feature>
<dbReference type="RefSeq" id="WP_318597408.1">
    <property type="nucleotide sequence ID" value="NZ_JAWSTH010000027.1"/>
</dbReference>
<comment type="caution">
    <text evidence="9">The sequence shown here is derived from an EMBL/GenBank/DDBJ whole genome shotgun (WGS) entry which is preliminary data.</text>
</comment>
<keyword evidence="3" id="KW-0813">Transport</keyword>
<feature type="transmembrane region" description="Helical" evidence="8">
    <location>
        <begin position="130"/>
        <end position="152"/>
    </location>
</feature>
<proteinExistence type="inferred from homology"/>
<keyword evidence="6 8" id="KW-1133">Transmembrane helix</keyword>
<name>A0ABU4HP90_9ACTN</name>
<keyword evidence="4" id="KW-1003">Cell membrane</keyword>
<keyword evidence="5 8" id="KW-0812">Transmembrane</keyword>
<evidence type="ECO:0000256" key="1">
    <source>
        <dbReference type="ARBA" id="ARBA00004651"/>
    </source>
</evidence>
<dbReference type="Proteomes" id="UP001284601">
    <property type="component" value="Unassembled WGS sequence"/>
</dbReference>
<accession>A0ABU4HP90</accession>
<evidence type="ECO:0000256" key="7">
    <source>
        <dbReference type="ARBA" id="ARBA00023136"/>
    </source>
</evidence>
<sequence>MLLVVVTVVLAVTAGVVIERRLGGASAQRLRGRIVQLMLFVLMPFVSYVSIARLHLTANVGIGIALALVLLCVMTALMFLLARGPLGLDKPSTGAAMVCTIQANTGFFGLPLCAALFSEAEFSQAVAYDVLVSAPAFVFVFGSYTIGALLGTAGEDKHLGRHTLTTLLKNPVLYALAIALAVPESWAPDALVFPSKLAVYLLLPLGFIVVGITLANEADEGALRVPPPLTRAVAAVIALRMALMPLIVLAVSLFIVRLPATYPLLAAMPSGVNTVLVAHQTGLNLRLAADATTWTSAIAVTATLAVALALAFGIL</sequence>
<feature type="transmembrane region" description="Helical" evidence="8">
    <location>
        <begin position="58"/>
        <end position="82"/>
    </location>
</feature>
<evidence type="ECO:0000256" key="2">
    <source>
        <dbReference type="ARBA" id="ARBA00010145"/>
    </source>
</evidence>
<protein>
    <submittedName>
        <fullName evidence="9">AEC family transporter</fullName>
    </submittedName>
</protein>
<organism evidence="9 10">
    <name type="scientific">Conexibacter stalactiti</name>
    <dbReference type="NCBI Taxonomy" id="1940611"/>
    <lineage>
        <taxon>Bacteria</taxon>
        <taxon>Bacillati</taxon>
        <taxon>Actinomycetota</taxon>
        <taxon>Thermoleophilia</taxon>
        <taxon>Solirubrobacterales</taxon>
        <taxon>Conexibacteraceae</taxon>
        <taxon>Conexibacter</taxon>
    </lineage>
</organism>
<evidence type="ECO:0000256" key="4">
    <source>
        <dbReference type="ARBA" id="ARBA00022475"/>
    </source>
</evidence>
<dbReference type="PANTHER" id="PTHR36838:SF3">
    <property type="entry name" value="TRANSPORTER AUXIN EFFLUX CARRIER EC FAMILY"/>
    <property type="match status" value="1"/>
</dbReference>
<dbReference type="Pfam" id="PF03547">
    <property type="entry name" value="Mem_trans"/>
    <property type="match status" value="1"/>
</dbReference>
<feature type="transmembrane region" description="Helical" evidence="8">
    <location>
        <begin position="235"/>
        <end position="255"/>
    </location>
</feature>
<comment type="similarity">
    <text evidence="2">Belongs to the auxin efflux carrier (TC 2.A.69) family.</text>
</comment>
<evidence type="ECO:0000256" key="8">
    <source>
        <dbReference type="SAM" id="Phobius"/>
    </source>
</evidence>
<evidence type="ECO:0000313" key="10">
    <source>
        <dbReference type="Proteomes" id="UP001284601"/>
    </source>
</evidence>
<evidence type="ECO:0000256" key="6">
    <source>
        <dbReference type="ARBA" id="ARBA00022989"/>
    </source>
</evidence>
<gene>
    <name evidence="9" type="ORF">R7226_12035</name>
</gene>
<feature type="transmembrane region" description="Helical" evidence="8">
    <location>
        <begin position="94"/>
        <end position="118"/>
    </location>
</feature>
<evidence type="ECO:0000256" key="3">
    <source>
        <dbReference type="ARBA" id="ARBA00022448"/>
    </source>
</evidence>
<dbReference type="InterPro" id="IPR038770">
    <property type="entry name" value="Na+/solute_symporter_sf"/>
</dbReference>
<keyword evidence="7 8" id="KW-0472">Membrane</keyword>
<comment type="subcellular location">
    <subcellularLocation>
        <location evidence="1">Cell membrane</location>
        <topology evidence="1">Multi-pass membrane protein</topology>
    </subcellularLocation>
</comment>
<feature type="transmembrane region" description="Helical" evidence="8">
    <location>
        <begin position="197"/>
        <end position="215"/>
    </location>
</feature>
<dbReference type="Gene3D" id="1.20.1530.20">
    <property type="match status" value="1"/>
</dbReference>
<evidence type="ECO:0000313" key="9">
    <source>
        <dbReference type="EMBL" id="MDW5595074.1"/>
    </source>
</evidence>
<dbReference type="InterPro" id="IPR004776">
    <property type="entry name" value="Mem_transp_PIN-like"/>
</dbReference>
<feature type="transmembrane region" description="Helical" evidence="8">
    <location>
        <begin position="30"/>
        <end position="51"/>
    </location>
</feature>
<dbReference type="PANTHER" id="PTHR36838">
    <property type="entry name" value="AUXIN EFFLUX CARRIER FAMILY PROTEIN"/>
    <property type="match status" value="1"/>
</dbReference>